<keyword evidence="4" id="KW-1185">Reference proteome</keyword>
<gene>
    <name evidence="3" type="ORF">SAMN04487943_1166</name>
</gene>
<dbReference type="EMBL" id="FOTR01000016">
    <property type="protein sequence ID" value="SFM38139.1"/>
    <property type="molecule type" value="Genomic_DNA"/>
</dbReference>
<dbReference type="Proteomes" id="UP000198565">
    <property type="component" value="Unassembled WGS sequence"/>
</dbReference>
<dbReference type="AlphaFoldDB" id="A0A1I4QDM2"/>
<feature type="domain" description="DUF4062" evidence="2">
    <location>
        <begin position="6"/>
        <end position="88"/>
    </location>
</feature>
<evidence type="ECO:0000259" key="2">
    <source>
        <dbReference type="Pfam" id="PF13271"/>
    </source>
</evidence>
<keyword evidence="1" id="KW-0175">Coiled coil</keyword>
<sequence length="318" mass="36760">MEKKLQVFVSSTFTDLQEERQAAVSSILNAGHIPAGMELFKAGDESQKETIKRWIEESDVYMLILGGRYGTIDEESGKSYTHWEYEYAGEKGLPRFAIVIDDKALDEKVKMHGQNVMERENYPLYIDFKTEVLNKTSKFFSDIKDIKLAVLESLKENERDTSLKGWVSGKDVGNYEAMLKENHELLKELSKLRTINDKLEEKLNKENEIEGYSYQDVKKYLMDTSIDFPSDFTEELAGKSMSLLDLFVTFKDVLAIGIQNQYGMDQEDKFVFFRVAPKLMAFNLVEKIKVAGKTYQRVQTSKTGLKFLSMYEMEDFKK</sequence>
<dbReference type="RefSeq" id="WP_091485812.1">
    <property type="nucleotide sequence ID" value="NZ_FOTR01000016.1"/>
</dbReference>
<protein>
    <recommendedName>
        <fullName evidence="2">DUF4062 domain-containing protein</fullName>
    </recommendedName>
</protein>
<dbReference type="OrthoDB" id="72299at2"/>
<dbReference type="STRING" id="334253.SAMN04487943_1166"/>
<feature type="coiled-coil region" evidence="1">
    <location>
        <begin position="175"/>
        <end position="209"/>
    </location>
</feature>
<dbReference type="Pfam" id="PF13271">
    <property type="entry name" value="DUF4062"/>
    <property type="match status" value="1"/>
</dbReference>
<evidence type="ECO:0000256" key="1">
    <source>
        <dbReference type="SAM" id="Coils"/>
    </source>
</evidence>
<accession>A0A1I4QDM2</accession>
<evidence type="ECO:0000313" key="4">
    <source>
        <dbReference type="Proteomes" id="UP000198565"/>
    </source>
</evidence>
<organism evidence="3 4">
    <name type="scientific">Gracilibacillus orientalis</name>
    <dbReference type="NCBI Taxonomy" id="334253"/>
    <lineage>
        <taxon>Bacteria</taxon>
        <taxon>Bacillati</taxon>
        <taxon>Bacillota</taxon>
        <taxon>Bacilli</taxon>
        <taxon>Bacillales</taxon>
        <taxon>Bacillaceae</taxon>
        <taxon>Gracilibacillus</taxon>
    </lineage>
</organism>
<name>A0A1I4QDM2_9BACI</name>
<reference evidence="4" key="1">
    <citation type="submission" date="2016-10" db="EMBL/GenBank/DDBJ databases">
        <authorList>
            <person name="Varghese N."/>
            <person name="Submissions S."/>
        </authorList>
    </citation>
    <scope>NUCLEOTIDE SEQUENCE [LARGE SCALE GENOMIC DNA]</scope>
    <source>
        <strain evidence="4">CGMCC 1.4250</strain>
    </source>
</reference>
<proteinExistence type="predicted"/>
<evidence type="ECO:0000313" key="3">
    <source>
        <dbReference type="EMBL" id="SFM38139.1"/>
    </source>
</evidence>
<dbReference type="InterPro" id="IPR025139">
    <property type="entry name" value="DUF4062"/>
</dbReference>